<sequence length="187" mass="21875">MEAAGLPAVTQHHLIRLRDIYNYWLKFPLTKDRDLVAYIQQVYELQPTQAYADLRLVKALLGDLQKSTKEYHRYRFIEMVSAAYEMARINRDAKSMVAAADKYAKYTQLDKEDLVDRGFDKIMIQPFKPTDDPSVAGFKPVPNIREKIQKKIASYWNEEIEEVEFETVEFNEDEIFKPKADEADEAD</sequence>
<dbReference type="RefSeq" id="WP_154328102.1">
    <property type="nucleotide sequence ID" value="NZ_CP045696.1"/>
</dbReference>
<evidence type="ECO:0000313" key="1">
    <source>
        <dbReference type="EMBL" id="MSS18671.1"/>
    </source>
</evidence>
<organism evidence="1 2">
    <name type="scientific">Sodaliphilus pleomorphus</name>
    <dbReference type="NCBI Taxonomy" id="2606626"/>
    <lineage>
        <taxon>Bacteria</taxon>
        <taxon>Pseudomonadati</taxon>
        <taxon>Bacteroidota</taxon>
        <taxon>Bacteroidia</taxon>
        <taxon>Bacteroidales</taxon>
        <taxon>Muribaculaceae</taxon>
        <taxon>Sodaliphilus</taxon>
    </lineage>
</organism>
<protein>
    <submittedName>
        <fullName evidence="1">Uncharacterized protein</fullName>
    </submittedName>
</protein>
<name>A0A6L5XGL7_9BACT</name>
<accession>A0A6L5XGL7</accession>
<keyword evidence="2" id="KW-1185">Reference proteome</keyword>
<gene>
    <name evidence="1" type="ORF">FYJ29_13030</name>
</gene>
<dbReference type="Proteomes" id="UP000483362">
    <property type="component" value="Unassembled WGS sequence"/>
</dbReference>
<dbReference type="EMBL" id="VULT01000029">
    <property type="protein sequence ID" value="MSS18671.1"/>
    <property type="molecule type" value="Genomic_DNA"/>
</dbReference>
<dbReference type="AlphaFoldDB" id="A0A6L5XGL7"/>
<evidence type="ECO:0000313" key="2">
    <source>
        <dbReference type="Proteomes" id="UP000483362"/>
    </source>
</evidence>
<proteinExistence type="predicted"/>
<comment type="caution">
    <text evidence="1">The sequence shown here is derived from an EMBL/GenBank/DDBJ whole genome shotgun (WGS) entry which is preliminary data.</text>
</comment>
<reference evidence="1 2" key="1">
    <citation type="submission" date="2019-08" db="EMBL/GenBank/DDBJ databases">
        <title>In-depth cultivation of the pig gut microbiome towards novel bacterial diversity and tailored functional studies.</title>
        <authorList>
            <person name="Wylensek D."/>
            <person name="Hitch T.C.A."/>
            <person name="Clavel T."/>
        </authorList>
    </citation>
    <scope>NUCLEOTIDE SEQUENCE [LARGE SCALE GENOMIC DNA]</scope>
    <source>
        <strain evidence="1 2">Oil-RF-744-WCA-WT-10</strain>
    </source>
</reference>